<dbReference type="InterPro" id="IPR007921">
    <property type="entry name" value="CHAP_dom"/>
</dbReference>
<sequence>MTSKEKVVANALSKVNTKVTVPTNPYGGQCVALIDKIVQEETGKNMAYTNAIDCLDKAKANGFQVTYDAVGVNPQAGDIYVIRVPSHSFGHIGVCLADSDGTGLEGVEQNVDGYLDSNRNGINDQLEVGGGGYTRRVSRKWYSDGRLVDRHSGGLVGYMVGWFRLPYEVATSTKKVETSEDEDMKNFVVRSKSGKQGYVAVVNGAVFGIGHIDTVVQLQSAGAAHLTLDDDDFNRFLESQKFDDEKLVASVQALEKAIKQ</sequence>
<dbReference type="Gene3D" id="3.90.1720.10">
    <property type="entry name" value="endopeptidase domain like (from Nostoc punctiforme)"/>
    <property type="match status" value="1"/>
</dbReference>
<dbReference type="AlphaFoldDB" id="A0A428GVY1"/>
<dbReference type="EMBL" id="RJPQ01000002">
    <property type="protein sequence ID" value="RSJ87222.1"/>
    <property type="molecule type" value="Genomic_DNA"/>
</dbReference>
<protein>
    <submittedName>
        <fullName evidence="2">CHAP domain protein</fullName>
    </submittedName>
</protein>
<gene>
    <name evidence="2" type="ORF">D8794_03085</name>
</gene>
<feature type="domain" description="Peptidase C51" evidence="1">
    <location>
        <begin position="5"/>
        <end position="135"/>
    </location>
</feature>
<proteinExistence type="predicted"/>
<dbReference type="PROSITE" id="PS50911">
    <property type="entry name" value="CHAP"/>
    <property type="match status" value="1"/>
</dbReference>
<name>A0A428GVY1_STRCR</name>
<dbReference type="Pfam" id="PF05257">
    <property type="entry name" value="CHAP"/>
    <property type="match status" value="1"/>
</dbReference>
<reference evidence="2 3" key="1">
    <citation type="submission" date="2018-11" db="EMBL/GenBank/DDBJ databases">
        <title>Species Designations Belie Phenotypic and Genotypic Heterogeneity in Oral Streptococci.</title>
        <authorList>
            <person name="Velsko I."/>
        </authorList>
    </citation>
    <scope>NUCLEOTIDE SEQUENCE [LARGE SCALE GENOMIC DNA]</scope>
    <source>
        <strain evidence="2 3">A54</strain>
    </source>
</reference>
<organism evidence="2 3">
    <name type="scientific">Streptococcus cristatus</name>
    <dbReference type="NCBI Taxonomy" id="45634"/>
    <lineage>
        <taxon>Bacteria</taxon>
        <taxon>Bacillati</taxon>
        <taxon>Bacillota</taxon>
        <taxon>Bacilli</taxon>
        <taxon>Lactobacillales</taxon>
        <taxon>Streptococcaceae</taxon>
        <taxon>Streptococcus</taxon>
    </lineage>
</organism>
<evidence type="ECO:0000259" key="1">
    <source>
        <dbReference type="PROSITE" id="PS50911"/>
    </source>
</evidence>
<accession>A0A428GVY1</accession>
<evidence type="ECO:0000313" key="2">
    <source>
        <dbReference type="EMBL" id="RSJ87222.1"/>
    </source>
</evidence>
<comment type="caution">
    <text evidence="2">The sequence shown here is derived from an EMBL/GenBank/DDBJ whole genome shotgun (WGS) entry which is preliminary data.</text>
</comment>
<evidence type="ECO:0000313" key="3">
    <source>
        <dbReference type="Proteomes" id="UP000277890"/>
    </source>
</evidence>
<dbReference type="Proteomes" id="UP000277890">
    <property type="component" value="Unassembled WGS sequence"/>
</dbReference>